<dbReference type="InterPro" id="IPR014044">
    <property type="entry name" value="CAP_dom"/>
</dbReference>
<evidence type="ECO:0000313" key="3">
    <source>
        <dbReference type="Proteomes" id="UP001597119"/>
    </source>
</evidence>
<accession>A0ABD6CIT4</accession>
<name>A0ABD6CIT4_9EURY</name>
<feature type="domain" description="SCP" evidence="1">
    <location>
        <begin position="49"/>
        <end position="191"/>
    </location>
</feature>
<sequence>MKVHRLLPVLALVVFVAVAGAHFLSSTDVATAKENSRLNENRTAHIVHELVNEERAEHGLPPLDYDQQLAAIASDHSATMAEADTVTHSRTDGGAASAQVPNGAVQCNGSQAENATAVGRETVAKTKVYTPVNTSRGTEFFNTERELARGIVDKWLQSPQQRERLLHSSWQAEGVGIEIRGDDTVYVTQEFC</sequence>
<protein>
    <submittedName>
        <fullName evidence="2">CAP domain-containing protein</fullName>
    </submittedName>
</protein>
<evidence type="ECO:0000259" key="1">
    <source>
        <dbReference type="Pfam" id="PF00188"/>
    </source>
</evidence>
<proteinExistence type="predicted"/>
<dbReference type="Pfam" id="PF00188">
    <property type="entry name" value="CAP"/>
    <property type="match status" value="1"/>
</dbReference>
<dbReference type="PANTHER" id="PTHR31157">
    <property type="entry name" value="SCP DOMAIN-CONTAINING PROTEIN"/>
    <property type="match status" value="1"/>
</dbReference>
<keyword evidence="3" id="KW-1185">Reference proteome</keyword>
<dbReference type="Proteomes" id="UP001597119">
    <property type="component" value="Unassembled WGS sequence"/>
</dbReference>
<dbReference type="SUPFAM" id="SSF55797">
    <property type="entry name" value="PR-1-like"/>
    <property type="match status" value="1"/>
</dbReference>
<dbReference type="EMBL" id="JBHUDJ010000015">
    <property type="protein sequence ID" value="MFD1589495.1"/>
    <property type="molecule type" value="Genomic_DNA"/>
</dbReference>
<dbReference type="CDD" id="cd05379">
    <property type="entry name" value="CAP_bacterial"/>
    <property type="match status" value="1"/>
</dbReference>
<evidence type="ECO:0000313" key="2">
    <source>
        <dbReference type="EMBL" id="MFD1589495.1"/>
    </source>
</evidence>
<dbReference type="PANTHER" id="PTHR31157:SF1">
    <property type="entry name" value="SCP DOMAIN-CONTAINING PROTEIN"/>
    <property type="match status" value="1"/>
</dbReference>
<gene>
    <name evidence="2" type="ORF">ACFR9U_21165</name>
</gene>
<dbReference type="Gene3D" id="3.40.33.10">
    <property type="entry name" value="CAP"/>
    <property type="match status" value="1"/>
</dbReference>
<dbReference type="RefSeq" id="WP_247380992.1">
    <property type="nucleotide sequence ID" value="NZ_JALLGV010000009.1"/>
</dbReference>
<reference evidence="2 3" key="1">
    <citation type="journal article" date="2019" name="Int. J. Syst. Evol. Microbiol.">
        <title>The Global Catalogue of Microorganisms (GCM) 10K type strain sequencing project: providing services to taxonomists for standard genome sequencing and annotation.</title>
        <authorList>
            <consortium name="The Broad Institute Genomics Platform"/>
            <consortium name="The Broad Institute Genome Sequencing Center for Infectious Disease"/>
            <person name="Wu L."/>
            <person name="Ma J."/>
        </authorList>
    </citation>
    <scope>NUCLEOTIDE SEQUENCE [LARGE SCALE GENOMIC DNA]</scope>
    <source>
        <strain evidence="2 3">CGMCC 1.12125</strain>
    </source>
</reference>
<dbReference type="InterPro" id="IPR035940">
    <property type="entry name" value="CAP_sf"/>
</dbReference>
<organism evidence="2 3">
    <name type="scientific">Halorientalis brevis</name>
    <dbReference type="NCBI Taxonomy" id="1126241"/>
    <lineage>
        <taxon>Archaea</taxon>
        <taxon>Methanobacteriati</taxon>
        <taxon>Methanobacteriota</taxon>
        <taxon>Stenosarchaea group</taxon>
        <taxon>Halobacteria</taxon>
        <taxon>Halobacteriales</taxon>
        <taxon>Haloarculaceae</taxon>
        <taxon>Halorientalis</taxon>
    </lineage>
</organism>
<comment type="caution">
    <text evidence="2">The sequence shown here is derived from an EMBL/GenBank/DDBJ whole genome shotgun (WGS) entry which is preliminary data.</text>
</comment>
<dbReference type="AlphaFoldDB" id="A0ABD6CIT4"/>